<keyword evidence="2" id="KW-0969">Cilium</keyword>
<evidence type="ECO:0000313" key="3">
    <source>
        <dbReference type="EMBL" id="MBM2417406.1"/>
    </source>
</evidence>
<evidence type="ECO:0000313" key="2">
    <source>
        <dbReference type="EMBL" id="MBM2412738.1"/>
    </source>
</evidence>
<dbReference type="GeneID" id="62643087"/>
<evidence type="ECO:0000313" key="4">
    <source>
        <dbReference type="Proteomes" id="UP000755667"/>
    </source>
</evidence>
<keyword evidence="2" id="KW-0282">Flagellum</keyword>
<accession>A0A9Q2NXN9</accession>
<gene>
    <name evidence="2" type="ORF">JQX41_10520</name>
    <name evidence="3" type="ORF">JQX48_10525</name>
</gene>
<evidence type="ECO:0000313" key="5">
    <source>
        <dbReference type="Proteomes" id="UP000809440"/>
    </source>
</evidence>
<dbReference type="AlphaFoldDB" id="A0A9Q2NXN9"/>
<sequence>MLKYVFPILALVIGLASGGTAAVFLSKSDDGAASEAHGASPTDQTVAKGTAEDAQQETGSLEIVKLPSQFVVPVIIDTRVRAMVILTVALEVEAGRGDLVRSLEPKLRDEFISELFGLAALDGFNDEIITRQTLELVKRALSQRSKDVLGVQNVNVLITDMARQDTF</sequence>
<reference evidence="2 5" key="1">
    <citation type="submission" date="2021-01" db="EMBL/GenBank/DDBJ databases">
        <title>Diatom-associated Roseobacters Show Island Model of Population Structure.</title>
        <authorList>
            <person name="Qu L."/>
            <person name="Feng X."/>
            <person name="Chen Y."/>
            <person name="Li L."/>
            <person name="Wang X."/>
            <person name="Hu Z."/>
            <person name="Wang H."/>
            <person name="Luo H."/>
        </authorList>
    </citation>
    <scope>NUCLEOTIDE SEQUENCE</scope>
    <source>
        <strain evidence="3 5">CC28-63</strain>
        <strain evidence="2">CC28-69</strain>
    </source>
</reference>
<evidence type="ECO:0000256" key="1">
    <source>
        <dbReference type="SAM" id="SignalP"/>
    </source>
</evidence>
<feature type="signal peptide" evidence="1">
    <location>
        <begin position="1"/>
        <end position="21"/>
    </location>
</feature>
<dbReference type="OrthoDB" id="7864548at2"/>
<name>A0A9Q2NXN9_9RHOB</name>
<dbReference type="RefSeq" id="WP_085633212.1">
    <property type="nucleotide sequence ID" value="NZ_JAFBWU010000006.1"/>
</dbReference>
<dbReference type="EMBL" id="JAFBXE010000006">
    <property type="protein sequence ID" value="MBM2412738.1"/>
    <property type="molecule type" value="Genomic_DNA"/>
</dbReference>
<feature type="chain" id="PRO_5040215874" evidence="1">
    <location>
        <begin position="22"/>
        <end position="167"/>
    </location>
</feature>
<dbReference type="EMBL" id="JAFBXF010000006">
    <property type="protein sequence ID" value="MBM2417406.1"/>
    <property type="molecule type" value="Genomic_DNA"/>
</dbReference>
<keyword evidence="5" id="KW-1185">Reference proteome</keyword>
<keyword evidence="2" id="KW-0966">Cell projection</keyword>
<comment type="caution">
    <text evidence="2">The sequence shown here is derived from an EMBL/GenBank/DDBJ whole genome shotgun (WGS) entry which is preliminary data.</text>
</comment>
<organism evidence="2 4">
    <name type="scientific">Marivita cryptomonadis</name>
    <dbReference type="NCBI Taxonomy" id="505252"/>
    <lineage>
        <taxon>Bacteria</taxon>
        <taxon>Pseudomonadati</taxon>
        <taxon>Pseudomonadota</taxon>
        <taxon>Alphaproteobacteria</taxon>
        <taxon>Rhodobacterales</taxon>
        <taxon>Roseobacteraceae</taxon>
        <taxon>Marivita</taxon>
    </lineage>
</organism>
<dbReference type="Proteomes" id="UP000809440">
    <property type="component" value="Unassembled WGS sequence"/>
</dbReference>
<dbReference type="Proteomes" id="UP000755667">
    <property type="component" value="Unassembled WGS sequence"/>
</dbReference>
<keyword evidence="1" id="KW-0732">Signal</keyword>
<proteinExistence type="predicted"/>
<protein>
    <submittedName>
        <fullName evidence="2">Flagellar basal body-associated FliL family protein</fullName>
    </submittedName>
</protein>